<feature type="region of interest" description="Disordered" evidence="1">
    <location>
        <begin position="296"/>
        <end position="333"/>
    </location>
</feature>
<sequence length="333" mass="36325">MFSPDTSPYTFQDHHSTQDARPNVHMSHPNIPEPSQLCTSPSLSTPHAFPIRYMPFCVSSSLHMPPCASPEHFTSLSASSERSTSLSASSERSTSLCASSEHSTSYSESSLPIPPYVSPEPLTSHCSPLHQWTSSETGTTFLLEEGRHNTCSSDLDVGEGWNVGIGDTSDDDVNYRARCGFSGRPVTRQRSHTYCGLELARPHAHTSGVGGRCGNSDESWWHAEARRGSQCSSSSFDLAEESVNVALDSLERRRSLSQDLPGGDTDNSKDSRGCSGLRRALSSFSLRILQGEKVRPAQQRILRPPRRRQTIRGLSGLTIDSANQWTSTAPTDG</sequence>
<protein>
    <submittedName>
        <fullName evidence="2">Uncharacterized protein</fullName>
    </submittedName>
</protein>
<feature type="compositionally biased region" description="Polar residues" evidence="1">
    <location>
        <begin position="1"/>
        <end position="10"/>
    </location>
</feature>
<dbReference type="EMBL" id="JARKIK010000019">
    <property type="protein sequence ID" value="KAK8745611.1"/>
    <property type="molecule type" value="Genomic_DNA"/>
</dbReference>
<comment type="caution">
    <text evidence="2">The sequence shown here is derived from an EMBL/GenBank/DDBJ whole genome shotgun (WGS) entry which is preliminary data.</text>
</comment>
<evidence type="ECO:0000256" key="1">
    <source>
        <dbReference type="SAM" id="MobiDB-lite"/>
    </source>
</evidence>
<keyword evidence="3" id="KW-1185">Reference proteome</keyword>
<dbReference type="Proteomes" id="UP001445076">
    <property type="component" value="Unassembled WGS sequence"/>
</dbReference>
<organism evidence="2 3">
    <name type="scientific">Cherax quadricarinatus</name>
    <name type="common">Australian red claw crayfish</name>
    <dbReference type="NCBI Taxonomy" id="27406"/>
    <lineage>
        <taxon>Eukaryota</taxon>
        <taxon>Metazoa</taxon>
        <taxon>Ecdysozoa</taxon>
        <taxon>Arthropoda</taxon>
        <taxon>Crustacea</taxon>
        <taxon>Multicrustacea</taxon>
        <taxon>Malacostraca</taxon>
        <taxon>Eumalacostraca</taxon>
        <taxon>Eucarida</taxon>
        <taxon>Decapoda</taxon>
        <taxon>Pleocyemata</taxon>
        <taxon>Astacidea</taxon>
        <taxon>Parastacoidea</taxon>
        <taxon>Parastacidae</taxon>
        <taxon>Cherax</taxon>
    </lineage>
</organism>
<feature type="region of interest" description="Disordered" evidence="1">
    <location>
        <begin position="254"/>
        <end position="275"/>
    </location>
</feature>
<accession>A0AAW0Y2I0</accession>
<gene>
    <name evidence="2" type="ORF">OTU49_000290</name>
</gene>
<feature type="region of interest" description="Disordered" evidence="1">
    <location>
        <begin position="1"/>
        <end position="39"/>
    </location>
</feature>
<dbReference type="AlphaFoldDB" id="A0AAW0Y2I0"/>
<name>A0AAW0Y2I0_CHEQU</name>
<proteinExistence type="predicted"/>
<reference evidence="2 3" key="1">
    <citation type="journal article" date="2024" name="BMC Genomics">
        <title>Genome assembly of redclaw crayfish (Cherax quadricarinatus) provides insights into its immune adaptation and hypoxia tolerance.</title>
        <authorList>
            <person name="Liu Z."/>
            <person name="Zheng J."/>
            <person name="Li H."/>
            <person name="Fang K."/>
            <person name="Wang S."/>
            <person name="He J."/>
            <person name="Zhou D."/>
            <person name="Weng S."/>
            <person name="Chi M."/>
            <person name="Gu Z."/>
            <person name="He J."/>
            <person name="Li F."/>
            <person name="Wang M."/>
        </authorList>
    </citation>
    <scope>NUCLEOTIDE SEQUENCE [LARGE SCALE GENOMIC DNA]</scope>
    <source>
        <strain evidence="2">ZL_2023a</strain>
    </source>
</reference>
<evidence type="ECO:0000313" key="2">
    <source>
        <dbReference type="EMBL" id="KAK8745611.1"/>
    </source>
</evidence>
<evidence type="ECO:0000313" key="3">
    <source>
        <dbReference type="Proteomes" id="UP001445076"/>
    </source>
</evidence>
<feature type="compositionally biased region" description="Polar residues" evidence="1">
    <location>
        <begin position="318"/>
        <end position="333"/>
    </location>
</feature>